<dbReference type="OrthoDB" id="9802155at2"/>
<dbReference type="InterPro" id="IPR050595">
    <property type="entry name" value="Bact_response_regulator"/>
</dbReference>
<feature type="modified residue" description="4-aspartylphosphate" evidence="3">
    <location>
        <position position="57"/>
    </location>
</feature>
<dbReference type="KEGG" id="dfl:DFE_1387"/>
<dbReference type="Pfam" id="PF00072">
    <property type="entry name" value="Response_reg"/>
    <property type="match status" value="1"/>
</dbReference>
<gene>
    <name evidence="5" type="ORF">DFE_1387</name>
</gene>
<dbReference type="EMBL" id="AP017378">
    <property type="protein sequence ID" value="BBD08113.1"/>
    <property type="molecule type" value="Genomic_DNA"/>
</dbReference>
<evidence type="ECO:0000256" key="1">
    <source>
        <dbReference type="ARBA" id="ARBA00022553"/>
    </source>
</evidence>
<evidence type="ECO:0000313" key="6">
    <source>
        <dbReference type="Proteomes" id="UP000269883"/>
    </source>
</evidence>
<proteinExistence type="predicted"/>
<dbReference type="RefSeq" id="WP_126377948.1">
    <property type="nucleotide sequence ID" value="NZ_AP017378.1"/>
</dbReference>
<dbReference type="SMART" id="SM00448">
    <property type="entry name" value="REC"/>
    <property type="match status" value="1"/>
</dbReference>
<dbReference type="AlphaFoldDB" id="A0A2Z6AY34"/>
<keyword evidence="6" id="KW-1185">Reference proteome</keyword>
<dbReference type="InterPro" id="IPR001789">
    <property type="entry name" value="Sig_transdc_resp-reg_receiver"/>
</dbReference>
<keyword evidence="1 3" id="KW-0597">Phosphoprotein</keyword>
<name>A0A2Z6AY34_9BACT</name>
<dbReference type="PROSITE" id="PS50110">
    <property type="entry name" value="RESPONSE_REGULATORY"/>
    <property type="match status" value="1"/>
</dbReference>
<keyword evidence="2" id="KW-0902">Two-component regulatory system</keyword>
<evidence type="ECO:0000256" key="2">
    <source>
        <dbReference type="ARBA" id="ARBA00023012"/>
    </source>
</evidence>
<protein>
    <submittedName>
        <fullName evidence="5">Response regulator receiver protein</fullName>
    </submittedName>
</protein>
<dbReference type="Gene3D" id="3.40.50.2300">
    <property type="match status" value="1"/>
</dbReference>
<dbReference type="PANTHER" id="PTHR44591:SF14">
    <property type="entry name" value="PROTEIN PILG"/>
    <property type="match status" value="1"/>
</dbReference>
<dbReference type="InterPro" id="IPR011006">
    <property type="entry name" value="CheY-like_superfamily"/>
</dbReference>
<feature type="domain" description="Response regulatory" evidence="4">
    <location>
        <begin position="8"/>
        <end position="124"/>
    </location>
</feature>
<sequence length="132" mass="14569">MDDLSGITVLVLDDEQMVRENLEAFLEDEGLNPLTATNGEEALTVLAKNEVHVGIIDMRLPGMAGSEFIVKGHKVSPQTRFIVHTGSTNYKLPREIRDCGVTHDDVFIKPLADMNIVMEAIHRLVNQGVSNT</sequence>
<evidence type="ECO:0000313" key="5">
    <source>
        <dbReference type="EMBL" id="BBD08113.1"/>
    </source>
</evidence>
<accession>A0A2Z6AY34</accession>
<dbReference type="Proteomes" id="UP000269883">
    <property type="component" value="Chromosome"/>
</dbReference>
<dbReference type="SUPFAM" id="SSF52172">
    <property type="entry name" value="CheY-like"/>
    <property type="match status" value="1"/>
</dbReference>
<organism evidence="5 6">
    <name type="scientific">Desulfovibrio ferrophilus</name>
    <dbReference type="NCBI Taxonomy" id="241368"/>
    <lineage>
        <taxon>Bacteria</taxon>
        <taxon>Pseudomonadati</taxon>
        <taxon>Thermodesulfobacteriota</taxon>
        <taxon>Desulfovibrionia</taxon>
        <taxon>Desulfovibrionales</taxon>
        <taxon>Desulfovibrionaceae</taxon>
        <taxon>Desulfovibrio</taxon>
    </lineage>
</organism>
<dbReference type="GO" id="GO:0000160">
    <property type="term" value="P:phosphorelay signal transduction system"/>
    <property type="evidence" value="ECO:0007669"/>
    <property type="project" value="UniProtKB-KW"/>
</dbReference>
<evidence type="ECO:0000259" key="4">
    <source>
        <dbReference type="PROSITE" id="PS50110"/>
    </source>
</evidence>
<dbReference type="PANTHER" id="PTHR44591">
    <property type="entry name" value="STRESS RESPONSE REGULATOR PROTEIN 1"/>
    <property type="match status" value="1"/>
</dbReference>
<reference evidence="5 6" key="1">
    <citation type="journal article" date="2018" name="Sci. Adv.">
        <title>Multi-heme cytochromes provide a pathway for survival in energy-limited environments.</title>
        <authorList>
            <person name="Deng X."/>
            <person name="Dohmae N."/>
            <person name="Nealson K.H."/>
            <person name="Hashimoto K."/>
            <person name="Okamoto A."/>
        </authorList>
    </citation>
    <scope>NUCLEOTIDE SEQUENCE [LARGE SCALE GENOMIC DNA]</scope>
    <source>
        <strain evidence="5 6">IS5</strain>
    </source>
</reference>
<evidence type="ECO:0000256" key="3">
    <source>
        <dbReference type="PROSITE-ProRule" id="PRU00169"/>
    </source>
</evidence>